<keyword evidence="3" id="KW-1185">Reference proteome</keyword>
<dbReference type="EMBL" id="MKIR01000021">
    <property type="protein sequence ID" value="OFI49125.1"/>
    <property type="molecule type" value="Genomic_DNA"/>
</dbReference>
<evidence type="ECO:0000259" key="1">
    <source>
        <dbReference type="Pfam" id="PF03372"/>
    </source>
</evidence>
<dbReference type="RefSeq" id="WP_070792463.1">
    <property type="nucleotide sequence ID" value="NZ_MKIR01000021.1"/>
</dbReference>
<feature type="domain" description="Endonuclease/exonuclease/phosphatase" evidence="1">
    <location>
        <begin position="20"/>
        <end position="270"/>
    </location>
</feature>
<organism evidence="2 3">
    <name type="scientific">Floricoccus tropicus</name>
    <dbReference type="NCBI Taxonomy" id="1859473"/>
    <lineage>
        <taxon>Bacteria</taxon>
        <taxon>Bacillati</taxon>
        <taxon>Bacillota</taxon>
        <taxon>Bacilli</taxon>
        <taxon>Lactobacillales</taxon>
        <taxon>Streptococcaceae</taxon>
        <taxon>Floricoccus</taxon>
    </lineage>
</organism>
<dbReference type="InterPro" id="IPR036691">
    <property type="entry name" value="Endo/exonu/phosph_ase_sf"/>
</dbReference>
<dbReference type="AlphaFoldDB" id="A0A1E8GLJ1"/>
<evidence type="ECO:0000313" key="3">
    <source>
        <dbReference type="Proteomes" id="UP000178622"/>
    </source>
</evidence>
<dbReference type="STRING" id="1859473.BG261_04430"/>
<dbReference type="GO" id="GO:0003824">
    <property type="term" value="F:catalytic activity"/>
    <property type="evidence" value="ECO:0007669"/>
    <property type="project" value="InterPro"/>
</dbReference>
<dbReference type="InterPro" id="IPR005135">
    <property type="entry name" value="Endo/exonuclease/phosphatase"/>
</dbReference>
<name>A0A1E8GLJ1_9LACT</name>
<dbReference type="SUPFAM" id="SSF56219">
    <property type="entry name" value="DNase I-like"/>
    <property type="match status" value="1"/>
</dbReference>
<dbReference type="OrthoDB" id="9812537at2"/>
<evidence type="ECO:0000313" key="2">
    <source>
        <dbReference type="EMBL" id="OFI49125.1"/>
    </source>
</evidence>
<protein>
    <recommendedName>
        <fullName evidence="1">Endonuclease/exonuclease/phosphatase domain-containing protein</fullName>
    </recommendedName>
</protein>
<gene>
    <name evidence="2" type="ORF">BG261_04430</name>
</gene>
<dbReference type="CDD" id="cd09079">
    <property type="entry name" value="RgfB-like"/>
    <property type="match status" value="1"/>
</dbReference>
<reference evidence="3" key="1">
    <citation type="submission" date="2016-09" db="EMBL/GenBank/DDBJ databases">
        <title>Draft genome sequence of a novel species of the family Streptococcaceae isolated from flowers.</title>
        <authorList>
            <person name="Chuah L.-O."/>
            <person name="Yap K.-P."/>
            <person name="Thong K.L."/>
            <person name="Liong M.T."/>
            <person name="Ahmad R."/>
            <person name="Rusul G."/>
        </authorList>
    </citation>
    <scope>NUCLEOTIDE SEQUENCE [LARGE SCALE GENOMIC DNA]</scope>
    <source>
        <strain evidence="3">DF1</strain>
    </source>
</reference>
<sequence>MEKLFTLNTHSWIEDNPEDKLEKLIDFIIREEPNYFCFQEINQQITSPIVKPDEFYVEAKGNNFPIKADNYALLIAEKLASKGLMYYWSWAVNHVGYGKYDEGVALFSKEKLTDVESILVSQTDDYEDYHTRKVLVGNAGNKSIYSAHFSWWIDDKNEKCFEKEWNIILKNIKARRSLGYQTIIMGDFNNAAHIENEGYQLIKESAPFLKDTFINSKSVVGQYTVLNEIDGWDGNNQSLRIDYVFVDEYVEAYKHMVIFDNVNEEIISDHFGIIIEL</sequence>
<accession>A0A1E8GLJ1</accession>
<dbReference type="Pfam" id="PF03372">
    <property type="entry name" value="Exo_endo_phos"/>
    <property type="match status" value="1"/>
</dbReference>
<comment type="caution">
    <text evidence="2">The sequence shown here is derived from an EMBL/GenBank/DDBJ whole genome shotgun (WGS) entry which is preliminary data.</text>
</comment>
<dbReference type="Gene3D" id="3.60.10.10">
    <property type="entry name" value="Endonuclease/exonuclease/phosphatase"/>
    <property type="match status" value="1"/>
</dbReference>
<proteinExistence type="predicted"/>
<dbReference type="Proteomes" id="UP000178622">
    <property type="component" value="Unassembled WGS sequence"/>
</dbReference>